<proteinExistence type="inferred from homology"/>
<evidence type="ECO:0000256" key="2">
    <source>
        <dbReference type="ARBA" id="ARBA00009446"/>
    </source>
</evidence>
<feature type="domain" description="Toprim" evidence="10">
    <location>
        <begin position="3"/>
        <end position="113"/>
    </location>
</feature>
<dbReference type="PROSITE" id="PS52039">
    <property type="entry name" value="TOPO_IA_2"/>
    <property type="match status" value="1"/>
</dbReference>
<organism evidence="12 13">
    <name type="scientific">Sodaliphilus pleomorphus</name>
    <dbReference type="NCBI Taxonomy" id="2606626"/>
    <lineage>
        <taxon>Bacteria</taxon>
        <taxon>Pseudomonadati</taxon>
        <taxon>Bacteroidota</taxon>
        <taxon>Bacteroidia</taxon>
        <taxon>Bacteroidales</taxon>
        <taxon>Muribaculaceae</taxon>
        <taxon>Sodaliphilus</taxon>
    </lineage>
</organism>
<keyword evidence="5 8" id="KW-0799">Topoisomerase</keyword>
<dbReference type="CDD" id="cd00186">
    <property type="entry name" value="TOP1Ac"/>
    <property type="match status" value="1"/>
</dbReference>
<evidence type="ECO:0000256" key="6">
    <source>
        <dbReference type="ARBA" id="ARBA00023125"/>
    </source>
</evidence>
<dbReference type="NCBIfam" id="TIGR01051">
    <property type="entry name" value="topA_bact"/>
    <property type="match status" value="1"/>
</dbReference>
<dbReference type="PROSITE" id="PS50880">
    <property type="entry name" value="TOPRIM"/>
    <property type="match status" value="1"/>
</dbReference>
<dbReference type="Gene3D" id="1.10.290.10">
    <property type="entry name" value="Topoisomerase I, domain 4"/>
    <property type="match status" value="1"/>
</dbReference>
<comment type="subunit">
    <text evidence="8">Monomer.</text>
</comment>
<sequence length="796" mass="88495">MPDNLVIVESPAKAKTIQKFLGNDYKVMSSYGHIRDLHKKDFSIDIDNGFEPIYEIPSDKKALVADLKKAAKQAKTVWLASDEDREGEAISWHLYEVLGLKPENTKRIVFHEITKPAIVEAIKHPRAIDINLVNAQQARRVLDRIVGFELSPVLWKKIKPALSAGRVQSVAVRLIAEREKEIRNFKSEPYYRVTSTMQPEGSQASVAAELNTRLKTHDQAVAFLEACRTARFTVGAVTVKPVKKSPAPPFTTSTLQQEAARKLGFSVSQTMRVAQSLYESGLITYMRTDSLNLSNLALGAIGNEIETTLGKQYLKIRKYHTTSKGAQEAHEAIRPTAIAHRDIEGTAQEKKLYNLIWKRTIASQMADAELERTTVDIAVSNRPEHFTATGEVINFDGFLKVYIESTDADATPADMHTLPPMTTGKGMMARDVTATQRFTQQPARYTEASLVRTLEELGIGRPSTYAPTISTIQARGYVEKGESKGTKRDYEVMMLAGDKIETKRKSELTGAEKGKLLPTDVGMVVNDFLMQYFPSILDYNFTAKVENEFDEIAEGKEVWNNEIGKFYKKFHPDIEKVSALRLEHKVGERVLGNDPKTGKPVSVKIGRFGPVVQLGSKDDDEKPQFASLQKDQSIETITLADALKLFEMPRNLGKFEDADVTVAIGRFGPYVKHNGKFVSIPKTMSPQSITLDEACQLIVDKRESEAKKVIATFAEEPELQVLNGRYGPYISYKKQNFKIPKGKDAAQLTLADVRAIVADESNATKSSARRAARAAATKKPAATKQPATRKKKAAKA</sequence>
<comment type="similarity">
    <text evidence="2 8">Belongs to the type IA topoisomerase family.</text>
</comment>
<dbReference type="InterPro" id="IPR023406">
    <property type="entry name" value="Topo_IA_AS"/>
</dbReference>
<dbReference type="SMART" id="SM00436">
    <property type="entry name" value="TOP1Bc"/>
    <property type="match status" value="1"/>
</dbReference>
<keyword evidence="6 8" id="KW-0238">DNA-binding</keyword>
<name>A0A6L5XC32_9BACT</name>
<dbReference type="RefSeq" id="WP_154327526.1">
    <property type="nucleotide sequence ID" value="NZ_CP045696.1"/>
</dbReference>
<feature type="region of interest" description="Disordered" evidence="9">
    <location>
        <begin position="762"/>
        <end position="796"/>
    </location>
</feature>
<feature type="compositionally biased region" description="Basic residues" evidence="9">
    <location>
        <begin position="787"/>
        <end position="796"/>
    </location>
</feature>
<dbReference type="SMART" id="SM00437">
    <property type="entry name" value="TOP1Ac"/>
    <property type="match status" value="1"/>
</dbReference>
<dbReference type="InterPro" id="IPR013824">
    <property type="entry name" value="Topo_IA_cen_sub1"/>
</dbReference>
<dbReference type="InterPro" id="IPR013826">
    <property type="entry name" value="Topo_IA_cen_sub3"/>
</dbReference>
<dbReference type="Gene3D" id="1.10.460.10">
    <property type="entry name" value="Topoisomerase I, domain 2"/>
    <property type="match status" value="2"/>
</dbReference>
<evidence type="ECO:0000256" key="7">
    <source>
        <dbReference type="ARBA" id="ARBA00023235"/>
    </source>
</evidence>
<dbReference type="InterPro" id="IPR023405">
    <property type="entry name" value="Topo_IA_core_domain"/>
</dbReference>
<dbReference type="GO" id="GO:0003677">
    <property type="term" value="F:DNA binding"/>
    <property type="evidence" value="ECO:0007669"/>
    <property type="project" value="UniProtKB-KW"/>
</dbReference>
<evidence type="ECO:0000256" key="3">
    <source>
        <dbReference type="ARBA" id="ARBA00022723"/>
    </source>
</evidence>
<dbReference type="InterPro" id="IPR000380">
    <property type="entry name" value="Topo_IA"/>
</dbReference>
<dbReference type="InterPro" id="IPR003601">
    <property type="entry name" value="Topo_IA_2"/>
</dbReference>
<dbReference type="InterPro" id="IPR013497">
    <property type="entry name" value="Topo_IA_cen"/>
</dbReference>
<gene>
    <name evidence="8 12" type="primary">topA</name>
    <name evidence="12" type="ORF">FYJ29_04755</name>
</gene>
<comment type="catalytic activity">
    <reaction evidence="1 8">
        <text>ATP-independent breakage of single-stranded DNA, followed by passage and rejoining.</text>
        <dbReference type="EC" id="5.6.2.1"/>
    </reaction>
</comment>
<evidence type="ECO:0000256" key="4">
    <source>
        <dbReference type="ARBA" id="ARBA00022842"/>
    </source>
</evidence>
<dbReference type="HAMAP" id="MF_00952">
    <property type="entry name" value="Topoisom_1_prok"/>
    <property type="match status" value="1"/>
</dbReference>
<dbReference type="InterPro" id="IPR005733">
    <property type="entry name" value="TopoI_bac-type"/>
</dbReference>
<feature type="compositionally biased region" description="Low complexity" evidence="9">
    <location>
        <begin position="773"/>
        <end position="786"/>
    </location>
</feature>
<dbReference type="CDD" id="cd03363">
    <property type="entry name" value="TOPRIM_TopoIA_TopoI"/>
    <property type="match status" value="1"/>
</dbReference>
<comment type="function">
    <text evidence="8">Releases the supercoiling and torsional tension of DNA, which is introduced during the DNA replication and transcription, by transiently cleaving and rejoining one strand of the DNA duplex. Introduces a single-strand break via transesterification at a target site in duplex DNA. The scissile phosphodiester is attacked by the catalytic tyrosine of the enzyme, resulting in the formation of a DNA-(5'-phosphotyrosyl)-enzyme intermediate and the expulsion of a 3'-OH DNA strand. The free DNA strand then undergoes passage around the unbroken strand, thus removing DNA supercoils. Finally, in the religation step, the DNA 3'-OH attacks the covalent intermediate to expel the active-site tyrosine and restore the DNA phosphodiester backbone.</text>
</comment>
<accession>A0A6L5XC32</accession>
<feature type="site" description="Interaction with DNA" evidence="8">
    <location>
        <position position="287"/>
    </location>
</feature>
<evidence type="ECO:0000259" key="10">
    <source>
        <dbReference type="PROSITE" id="PS50880"/>
    </source>
</evidence>
<dbReference type="PROSITE" id="PS00396">
    <property type="entry name" value="TOPO_IA_1"/>
    <property type="match status" value="1"/>
</dbReference>
<keyword evidence="3" id="KW-0479">Metal-binding</keyword>
<dbReference type="InterPro" id="IPR025589">
    <property type="entry name" value="Toprim_C_rpt"/>
</dbReference>
<feature type="site" description="Interaction with DNA" evidence="8">
    <location>
        <position position="33"/>
    </location>
</feature>
<feature type="site" description="Interaction with DNA" evidence="8">
    <location>
        <position position="143"/>
    </location>
</feature>
<evidence type="ECO:0000313" key="13">
    <source>
        <dbReference type="Proteomes" id="UP000483362"/>
    </source>
</evidence>
<dbReference type="SUPFAM" id="SSF56712">
    <property type="entry name" value="Prokaryotic type I DNA topoisomerase"/>
    <property type="match status" value="1"/>
</dbReference>
<comment type="caution">
    <text evidence="12">The sequence shown here is derived from an EMBL/GenBank/DDBJ whole genome shotgun (WGS) entry which is preliminary data.</text>
</comment>
<feature type="site" description="Interaction with DNA" evidence="8">
    <location>
        <position position="140"/>
    </location>
</feature>
<dbReference type="Gene3D" id="2.70.20.10">
    <property type="entry name" value="Topoisomerase I, domain 3"/>
    <property type="match status" value="1"/>
</dbReference>
<dbReference type="InterPro" id="IPR034149">
    <property type="entry name" value="TOPRIM_TopoI"/>
</dbReference>
<dbReference type="SMART" id="SM00493">
    <property type="entry name" value="TOPRIM"/>
    <property type="match status" value="1"/>
</dbReference>
<keyword evidence="7 8" id="KW-0413">Isomerase</keyword>
<dbReference type="Pfam" id="PF13368">
    <property type="entry name" value="Toprim_C_rpt"/>
    <property type="match status" value="3"/>
</dbReference>
<evidence type="ECO:0000256" key="1">
    <source>
        <dbReference type="ARBA" id="ARBA00000213"/>
    </source>
</evidence>
<dbReference type="InterPro" id="IPR003602">
    <property type="entry name" value="Topo_IA_DNA-bd_dom"/>
</dbReference>
<keyword evidence="13" id="KW-1185">Reference proteome</keyword>
<evidence type="ECO:0000259" key="11">
    <source>
        <dbReference type="PROSITE" id="PS52039"/>
    </source>
</evidence>
<evidence type="ECO:0000256" key="9">
    <source>
        <dbReference type="SAM" id="MobiDB-lite"/>
    </source>
</evidence>
<reference evidence="12 13" key="1">
    <citation type="submission" date="2019-08" db="EMBL/GenBank/DDBJ databases">
        <title>In-depth cultivation of the pig gut microbiome towards novel bacterial diversity and tailored functional studies.</title>
        <authorList>
            <person name="Wylensek D."/>
            <person name="Hitch T.C.A."/>
            <person name="Clavel T."/>
        </authorList>
    </citation>
    <scope>NUCLEOTIDE SEQUENCE [LARGE SCALE GENOMIC DNA]</scope>
    <source>
        <strain evidence="12 13">Oil-RF-744-WCA-WT-10</strain>
    </source>
</reference>
<dbReference type="EC" id="5.6.2.1" evidence="8"/>
<comment type="caution">
    <text evidence="8">Lacks conserved residue(s) required for the propagation of feature annotation.</text>
</comment>
<feature type="domain" description="Topo IA-type catalytic" evidence="11">
    <location>
        <begin position="129"/>
        <end position="575"/>
    </location>
</feature>
<feature type="site" description="Interaction with DNA" evidence="8">
    <location>
        <position position="475"/>
    </location>
</feature>
<evidence type="ECO:0000313" key="12">
    <source>
        <dbReference type="EMBL" id="MSS17075.1"/>
    </source>
</evidence>
<dbReference type="Pfam" id="PF01131">
    <property type="entry name" value="Topoisom_bac"/>
    <property type="match status" value="1"/>
</dbReference>
<feature type="active site" description="O-(5'-phospho-DNA)-tyrosine intermediate" evidence="8">
    <location>
        <position position="285"/>
    </location>
</feature>
<dbReference type="GO" id="GO:0046872">
    <property type="term" value="F:metal ion binding"/>
    <property type="evidence" value="ECO:0007669"/>
    <property type="project" value="UniProtKB-KW"/>
</dbReference>
<feature type="site" description="Interaction with DNA" evidence="8">
    <location>
        <position position="139"/>
    </location>
</feature>
<keyword evidence="4" id="KW-0460">Magnesium</keyword>
<feature type="region of interest" description="Interaction with DNA" evidence="8">
    <location>
        <begin position="163"/>
        <end position="168"/>
    </location>
</feature>
<protein>
    <recommendedName>
        <fullName evidence="8">DNA topoisomerase 1</fullName>
        <ecNumber evidence="8">5.6.2.1</ecNumber>
    </recommendedName>
    <alternativeName>
        <fullName evidence="8">DNA topoisomerase I</fullName>
    </alternativeName>
</protein>
<dbReference type="GO" id="GO:0003917">
    <property type="term" value="F:DNA topoisomerase type I (single strand cut, ATP-independent) activity"/>
    <property type="evidence" value="ECO:0007669"/>
    <property type="project" value="UniProtKB-UniRule"/>
</dbReference>
<dbReference type="Gene3D" id="3.40.50.140">
    <property type="match status" value="1"/>
</dbReference>
<dbReference type="InterPro" id="IPR006171">
    <property type="entry name" value="TOPRIM_dom"/>
</dbReference>
<evidence type="ECO:0000256" key="5">
    <source>
        <dbReference type="ARBA" id="ARBA00023029"/>
    </source>
</evidence>
<dbReference type="Proteomes" id="UP000483362">
    <property type="component" value="Unassembled WGS sequence"/>
</dbReference>
<dbReference type="PANTHER" id="PTHR42785:SF1">
    <property type="entry name" value="DNA TOPOISOMERASE"/>
    <property type="match status" value="1"/>
</dbReference>
<dbReference type="AlphaFoldDB" id="A0A6L5XC32"/>
<dbReference type="InterPro" id="IPR013825">
    <property type="entry name" value="Topo_IA_cen_sub2"/>
</dbReference>
<feature type="site" description="Interaction with DNA" evidence="8">
    <location>
        <position position="155"/>
    </location>
</feature>
<dbReference type="EMBL" id="VULT01000005">
    <property type="protein sequence ID" value="MSS17075.1"/>
    <property type="molecule type" value="Genomic_DNA"/>
</dbReference>
<dbReference type="InterPro" id="IPR028612">
    <property type="entry name" value="Topoisom_1_IA"/>
</dbReference>
<evidence type="ECO:0000256" key="8">
    <source>
        <dbReference type="HAMAP-Rule" id="MF_00952"/>
    </source>
</evidence>
<dbReference type="PANTHER" id="PTHR42785">
    <property type="entry name" value="DNA TOPOISOMERASE, TYPE IA, CORE"/>
    <property type="match status" value="1"/>
</dbReference>
<dbReference type="PRINTS" id="PR00417">
    <property type="entry name" value="PRTPISMRASEI"/>
</dbReference>
<dbReference type="Pfam" id="PF01751">
    <property type="entry name" value="Toprim"/>
    <property type="match status" value="1"/>
</dbReference>
<dbReference type="GO" id="GO:0006265">
    <property type="term" value="P:DNA topological change"/>
    <property type="evidence" value="ECO:0007669"/>
    <property type="project" value="UniProtKB-UniRule"/>
</dbReference>